<evidence type="ECO:0008006" key="2">
    <source>
        <dbReference type="Google" id="ProtNLM"/>
    </source>
</evidence>
<dbReference type="AlphaFoldDB" id="A0A382KF39"/>
<proteinExistence type="predicted"/>
<protein>
    <recommendedName>
        <fullName evidence="2">ISXO2-like transposase domain-containing protein</fullName>
    </recommendedName>
</protein>
<feature type="non-terminal residue" evidence="1">
    <location>
        <position position="1"/>
    </location>
</feature>
<evidence type="ECO:0000313" key="1">
    <source>
        <dbReference type="EMBL" id="SVC22205.1"/>
    </source>
</evidence>
<gene>
    <name evidence="1" type="ORF">METZ01_LOCUS275059</name>
</gene>
<sequence length="130" mass="14805">IKRGFDETEPCRQRYFCNPCDRRFDDPTETVFSGHHQPLKIWILCLYFMGLNLSNLQIAQELSLNKDDVHEMASQLREGVQSHKAPTSLQGEVECDEAYVISGHKGHPQSVKKSGSVAKFSTFINLCYVL</sequence>
<dbReference type="EMBL" id="UINC01079822">
    <property type="protein sequence ID" value="SVC22205.1"/>
    <property type="molecule type" value="Genomic_DNA"/>
</dbReference>
<name>A0A382KF39_9ZZZZ</name>
<reference evidence="1" key="1">
    <citation type="submission" date="2018-05" db="EMBL/GenBank/DDBJ databases">
        <authorList>
            <person name="Lanie J.A."/>
            <person name="Ng W.-L."/>
            <person name="Kazmierczak K.M."/>
            <person name="Andrzejewski T.M."/>
            <person name="Davidsen T.M."/>
            <person name="Wayne K.J."/>
            <person name="Tettelin H."/>
            <person name="Glass J.I."/>
            <person name="Rusch D."/>
            <person name="Podicherti R."/>
            <person name="Tsui H.-C.T."/>
            <person name="Winkler M.E."/>
        </authorList>
    </citation>
    <scope>NUCLEOTIDE SEQUENCE</scope>
</reference>
<organism evidence="1">
    <name type="scientific">marine metagenome</name>
    <dbReference type="NCBI Taxonomy" id="408172"/>
    <lineage>
        <taxon>unclassified sequences</taxon>
        <taxon>metagenomes</taxon>
        <taxon>ecological metagenomes</taxon>
    </lineage>
</organism>
<accession>A0A382KF39</accession>